<proteinExistence type="predicted"/>
<keyword evidence="1" id="KW-0343">GTPase activation</keyword>
<feature type="compositionally biased region" description="Basic and acidic residues" evidence="2">
    <location>
        <begin position="776"/>
        <end position="787"/>
    </location>
</feature>
<accession>A0A1C7NFY3</accession>
<evidence type="ECO:0000313" key="5">
    <source>
        <dbReference type="Proteomes" id="UP000093000"/>
    </source>
</evidence>
<protein>
    <recommendedName>
        <fullName evidence="3">Rho-GAP domain-containing protein</fullName>
    </recommendedName>
</protein>
<dbReference type="GO" id="GO:0005096">
    <property type="term" value="F:GTPase activator activity"/>
    <property type="evidence" value="ECO:0007669"/>
    <property type="project" value="UniProtKB-KW"/>
</dbReference>
<dbReference type="CDD" id="cd00159">
    <property type="entry name" value="RhoGAP"/>
    <property type="match status" value="1"/>
</dbReference>
<dbReference type="SUPFAM" id="SSF103657">
    <property type="entry name" value="BAR/IMD domain-like"/>
    <property type="match status" value="1"/>
</dbReference>
<keyword evidence="5" id="KW-1185">Reference proteome</keyword>
<comment type="caution">
    <text evidence="4">The sequence shown here is derived from an EMBL/GenBank/DDBJ whole genome shotgun (WGS) entry which is preliminary data.</text>
</comment>
<feature type="region of interest" description="Disordered" evidence="2">
    <location>
        <begin position="620"/>
        <end position="787"/>
    </location>
</feature>
<gene>
    <name evidence="4" type="ORF">A0J61_04485</name>
</gene>
<evidence type="ECO:0000313" key="4">
    <source>
        <dbReference type="EMBL" id="OBZ87466.1"/>
    </source>
</evidence>
<dbReference type="InterPro" id="IPR027267">
    <property type="entry name" value="AH/BAR_dom_sf"/>
</dbReference>
<feature type="compositionally biased region" description="Polar residues" evidence="2">
    <location>
        <begin position="728"/>
        <end position="742"/>
    </location>
</feature>
<dbReference type="Gene3D" id="1.20.1270.60">
    <property type="entry name" value="Arfaptin homology (AH) domain/BAR domain"/>
    <property type="match status" value="1"/>
</dbReference>
<feature type="compositionally biased region" description="Polar residues" evidence="2">
    <location>
        <begin position="683"/>
        <end position="694"/>
    </location>
</feature>
<dbReference type="PROSITE" id="PS50238">
    <property type="entry name" value="RHOGAP"/>
    <property type="match status" value="1"/>
</dbReference>
<dbReference type="Pfam" id="PF00620">
    <property type="entry name" value="RhoGAP"/>
    <property type="match status" value="1"/>
</dbReference>
<feature type="domain" description="Rho-GAP" evidence="3">
    <location>
        <begin position="339"/>
        <end position="527"/>
    </location>
</feature>
<organism evidence="4 5">
    <name type="scientific">Choanephora cucurbitarum</name>
    <dbReference type="NCBI Taxonomy" id="101091"/>
    <lineage>
        <taxon>Eukaryota</taxon>
        <taxon>Fungi</taxon>
        <taxon>Fungi incertae sedis</taxon>
        <taxon>Mucoromycota</taxon>
        <taxon>Mucoromycotina</taxon>
        <taxon>Mucoromycetes</taxon>
        <taxon>Mucorales</taxon>
        <taxon>Mucorineae</taxon>
        <taxon>Choanephoraceae</taxon>
        <taxon>Choanephoroideae</taxon>
        <taxon>Choanephora</taxon>
    </lineage>
</organism>
<dbReference type="Proteomes" id="UP000093000">
    <property type="component" value="Unassembled WGS sequence"/>
</dbReference>
<sequence length="787" mass="89703">MPPVNNQIDEELASIDRHFEFVNSGFKNSISEIDSIIQMLRARLAAEEAYMRELFKVKKLAVTETERPAYAEPQNLYQATIRVYEGTVNDLIESRQRHRDTIKLEIDVLVRQKQMEETNRKTYKNKLFDANLNYTTFRNRDITKSNWQQQQQMLAEENNEHHKPSRNSVDLNPIENTSREIDGDQHNKKGMAGLISQMRTLAAANMAPPDQNKQITKFARMKKEIADADSEYRDGILVLETLRKKQVKTAEEQLKNTIKRKTDTVKTSLNNILRSEMESLQMEMNIARTSYNTTSNLDSGKDIQLFDMHYHSQGFVSPSPIRYENYYMEGKCKEVLFGGLLESYALEHNIAVPKIVSSCIEAVEKMGGLQKEGIYRVSGRQSNIETLKHQFELDEDRVQLESFDVFTIATVLKMYVRELKQPLFNFNIQTRTSYSRTMPQNQRFALLESKLAGLSLAHRSTLHCIFRHLSKINANSHINKMNVSNLALIFTPVIFHDFNQTEEGSVSGDWSPEDLFEDLILYCDTLFPHAEEMARRNNEQKLNEALNGKNPYTQFSQSNLLYLSNSTFNYSHPTNNLLLTQPMNPPHLAGGNAESPMMPTEPLNDQQYPPKLTTIIGTVPSQQQSAPVQTHPYRPPFRPTAPPAQQQQQIYSSSDKMLPSIQPTLPKDAPLSRRPLSDMLPNNAPSGTTLSRGSSMVHHRQNDLSEPDYNNSPVPARKPMLTELPRRGSSTVHLTQSKTPSGESLKGLDTFSNPKPSMTEQGPGLSQSQFNTEEVLALKKDEKDRSD</sequence>
<dbReference type="Gene3D" id="1.10.555.10">
    <property type="entry name" value="Rho GTPase activation protein"/>
    <property type="match status" value="1"/>
</dbReference>
<dbReference type="GO" id="GO:0005737">
    <property type="term" value="C:cytoplasm"/>
    <property type="evidence" value="ECO:0007669"/>
    <property type="project" value="TreeGrafter"/>
</dbReference>
<evidence type="ECO:0000256" key="2">
    <source>
        <dbReference type="SAM" id="MobiDB-lite"/>
    </source>
</evidence>
<reference evidence="4 5" key="1">
    <citation type="submission" date="2016-03" db="EMBL/GenBank/DDBJ databases">
        <title>Choanephora cucurbitarum.</title>
        <authorList>
            <person name="Min B."/>
            <person name="Park H."/>
            <person name="Park J.-H."/>
            <person name="Shin H.-D."/>
            <person name="Choi I.-G."/>
        </authorList>
    </citation>
    <scope>NUCLEOTIDE SEQUENCE [LARGE SCALE GENOMIC DNA]</scope>
    <source>
        <strain evidence="4 5">KUS-F28377</strain>
    </source>
</reference>
<dbReference type="GO" id="GO:0007165">
    <property type="term" value="P:signal transduction"/>
    <property type="evidence" value="ECO:0007669"/>
    <property type="project" value="InterPro"/>
</dbReference>
<dbReference type="PANTHER" id="PTHR23176:SF134">
    <property type="entry name" value="RHO-TYPE GTPASE-ACTIVATING PROTEIN"/>
    <property type="match status" value="1"/>
</dbReference>
<dbReference type="OrthoDB" id="79452at2759"/>
<name>A0A1C7NFY3_9FUNG</name>
<dbReference type="InParanoid" id="A0A1C7NFY3"/>
<dbReference type="InterPro" id="IPR000198">
    <property type="entry name" value="RhoGAP_dom"/>
</dbReference>
<dbReference type="EMBL" id="LUGH01000220">
    <property type="protein sequence ID" value="OBZ87466.1"/>
    <property type="molecule type" value="Genomic_DNA"/>
</dbReference>
<evidence type="ECO:0000259" key="3">
    <source>
        <dbReference type="PROSITE" id="PS50238"/>
    </source>
</evidence>
<dbReference type="InterPro" id="IPR050729">
    <property type="entry name" value="Rho-GAP"/>
</dbReference>
<feature type="compositionally biased region" description="Polar residues" evidence="2">
    <location>
        <begin position="750"/>
        <end position="772"/>
    </location>
</feature>
<dbReference type="SMART" id="SM00324">
    <property type="entry name" value="RhoGAP"/>
    <property type="match status" value="1"/>
</dbReference>
<dbReference type="STRING" id="101091.A0A1C7NFY3"/>
<dbReference type="InterPro" id="IPR008936">
    <property type="entry name" value="Rho_GTPase_activation_prot"/>
</dbReference>
<evidence type="ECO:0000256" key="1">
    <source>
        <dbReference type="ARBA" id="ARBA00022468"/>
    </source>
</evidence>
<feature type="region of interest" description="Disordered" evidence="2">
    <location>
        <begin position="154"/>
        <end position="174"/>
    </location>
</feature>
<dbReference type="AlphaFoldDB" id="A0A1C7NFY3"/>
<dbReference type="PANTHER" id="PTHR23176">
    <property type="entry name" value="RHO/RAC/CDC GTPASE-ACTIVATING PROTEIN"/>
    <property type="match status" value="1"/>
</dbReference>
<dbReference type="SUPFAM" id="SSF48350">
    <property type="entry name" value="GTPase activation domain, GAP"/>
    <property type="match status" value="1"/>
</dbReference>
<feature type="compositionally biased region" description="Pro residues" evidence="2">
    <location>
        <begin position="633"/>
        <end position="642"/>
    </location>
</feature>